<feature type="region of interest" description="Disordered" evidence="1">
    <location>
        <begin position="50"/>
        <end position="79"/>
    </location>
</feature>
<sequence length="79" mass="8932">PNALGGRGGWITRSTDRDHPGQHGETPSLLKIQKLSWAWWRVPVIPATREAEAGELPDPRRRRLRGTDSLSSPLFPRRI</sequence>
<evidence type="ECO:0000313" key="3">
    <source>
        <dbReference type="Proteomes" id="UP000008225"/>
    </source>
</evidence>
<feature type="region of interest" description="Disordered" evidence="1">
    <location>
        <begin position="1"/>
        <end position="27"/>
    </location>
</feature>
<name>A0A8I3WUW0_CALJA</name>
<reference evidence="2 3" key="1">
    <citation type="submission" date="2009-03" db="EMBL/GenBank/DDBJ databases">
        <authorList>
            <person name="Warren W."/>
            <person name="Ye L."/>
            <person name="Minx P."/>
            <person name="Worley K."/>
            <person name="Gibbs R."/>
            <person name="Wilson R.K."/>
        </authorList>
    </citation>
    <scope>NUCLEOTIDE SEQUENCE [LARGE SCALE GENOMIC DNA]</scope>
</reference>
<accession>A0A8I3WUW0</accession>
<evidence type="ECO:0000256" key="1">
    <source>
        <dbReference type="SAM" id="MobiDB-lite"/>
    </source>
</evidence>
<keyword evidence="3" id="KW-1185">Reference proteome</keyword>
<dbReference type="GeneTree" id="ENSGT00980000201849"/>
<evidence type="ECO:0000313" key="2">
    <source>
        <dbReference type="Ensembl" id="ENSCJAP00000082130.1"/>
    </source>
</evidence>
<dbReference type="Proteomes" id="UP000008225">
    <property type="component" value="Chromosome 2"/>
</dbReference>
<reference evidence="2" key="3">
    <citation type="submission" date="2025-09" db="UniProtKB">
        <authorList>
            <consortium name="Ensembl"/>
        </authorList>
    </citation>
    <scope>IDENTIFICATION</scope>
</reference>
<organism evidence="2 3">
    <name type="scientific">Callithrix jacchus</name>
    <name type="common">White-tufted-ear marmoset</name>
    <name type="synonym">Simia Jacchus</name>
    <dbReference type="NCBI Taxonomy" id="9483"/>
    <lineage>
        <taxon>Eukaryota</taxon>
        <taxon>Metazoa</taxon>
        <taxon>Chordata</taxon>
        <taxon>Craniata</taxon>
        <taxon>Vertebrata</taxon>
        <taxon>Euteleostomi</taxon>
        <taxon>Mammalia</taxon>
        <taxon>Eutheria</taxon>
        <taxon>Euarchontoglires</taxon>
        <taxon>Primates</taxon>
        <taxon>Haplorrhini</taxon>
        <taxon>Platyrrhini</taxon>
        <taxon>Cebidae</taxon>
        <taxon>Callitrichinae</taxon>
        <taxon>Callithrix</taxon>
        <taxon>Callithrix</taxon>
    </lineage>
</organism>
<proteinExistence type="predicted"/>
<dbReference type="Ensembl" id="ENSCJAT00000143353.1">
    <property type="protein sequence ID" value="ENSCJAP00000082130.1"/>
    <property type="gene ID" value="ENSCJAG00000083660.1"/>
</dbReference>
<reference evidence="2" key="2">
    <citation type="submission" date="2025-08" db="UniProtKB">
        <authorList>
            <consortium name="Ensembl"/>
        </authorList>
    </citation>
    <scope>IDENTIFICATION</scope>
</reference>
<dbReference type="AlphaFoldDB" id="A0A8I3WUW0"/>
<protein>
    <submittedName>
        <fullName evidence="2">Uncharacterized protein</fullName>
    </submittedName>
</protein>